<comment type="caution">
    <text evidence="11">The sequence shown here is derived from an EMBL/GenBank/DDBJ whole genome shotgun (WGS) entry which is preliminary data.</text>
</comment>
<dbReference type="InterPro" id="IPR008252">
    <property type="entry name" value="Pept_S15_Xpro"/>
</dbReference>
<keyword evidence="7" id="KW-0720">Serine protease</keyword>
<dbReference type="GO" id="GO:0008236">
    <property type="term" value="F:serine-type peptidase activity"/>
    <property type="evidence" value="ECO:0007669"/>
    <property type="project" value="UniProtKB-KW"/>
</dbReference>
<dbReference type="InterPro" id="IPR013736">
    <property type="entry name" value="Xaa-Pro_dipept_C"/>
</dbReference>
<gene>
    <name evidence="11" type="ORF">J2S41_000993</name>
</gene>
<reference evidence="11" key="1">
    <citation type="submission" date="2023-07" db="EMBL/GenBank/DDBJ databases">
        <title>Sequencing the genomes of 1000 actinobacteria strains.</title>
        <authorList>
            <person name="Klenk H.-P."/>
        </authorList>
    </citation>
    <scope>NUCLEOTIDE SEQUENCE</scope>
    <source>
        <strain evidence="11">DSM 44707</strain>
    </source>
</reference>
<dbReference type="GO" id="GO:0008239">
    <property type="term" value="F:dipeptidyl-peptidase activity"/>
    <property type="evidence" value="ECO:0007669"/>
    <property type="project" value="UniProtKB-EC"/>
</dbReference>
<dbReference type="InterPro" id="IPR008979">
    <property type="entry name" value="Galactose-bd-like_sf"/>
</dbReference>
<dbReference type="Proteomes" id="UP001183643">
    <property type="component" value="Unassembled WGS sequence"/>
</dbReference>
<comment type="similarity">
    <text evidence="2">Belongs to the peptidase S15 family.</text>
</comment>
<dbReference type="Pfam" id="PF08530">
    <property type="entry name" value="PepX_C"/>
    <property type="match status" value="1"/>
</dbReference>
<evidence type="ECO:0000256" key="8">
    <source>
        <dbReference type="ARBA" id="ARBA00030045"/>
    </source>
</evidence>
<evidence type="ECO:0000256" key="3">
    <source>
        <dbReference type="ARBA" id="ARBA00012463"/>
    </source>
</evidence>
<sequence>MLRTAMAAVLVLTAVAAGTPAHAAGGRTTIVVRDGATQPVFDYADAIHEHVWVESPTDTDHDGVRDRIHLEITRPGETETAGLRVASLIMPTPYGGIAPEVPYPDVDVDRLPQEGAPATLSATHAADRALTSLNTAPAAVSTWEYYTTRGYAMIAMDSIGTATSTGCPDAGGPAEIVSTRAVVDWLDGRGRAFDADGNVVSARWSARSVGMYGVSYNGTLPIMAAITGRSALKTIIPMSAVTSWYDYYRANGLVVAPGGWQGEDLDIMAKYVLSRTNPEVCASNMDHLERVQDRTTGDYSPVWAARDYTARAGRIEASVFVVQGLQDWNVKPKHGIQLWQALRGDKKLWLYDRGHGSSCAPEFAPAMHRWVDHYLYRVDSGIEDEAPVTLEDNGCRVTGTDRAWPAPGTRAVTFPLATGRPRTDTFVDEGRTRTAEQLLSQPAHALTYQLPVLTEDTRLSGTPWITADVSIDRTAANLTALLVDYAPDGTATILTRGWTDPQNRRSVSRSEPVTPGRTYRLRWDLQPIDRTVPAGHRLGVVVISTDYDYTLRPLPGTRVSVRPVSSTVQLPMR</sequence>
<dbReference type="Gene3D" id="3.40.50.1820">
    <property type="entry name" value="alpha/beta hydrolase"/>
    <property type="match status" value="1"/>
</dbReference>
<dbReference type="SUPFAM" id="SSF49785">
    <property type="entry name" value="Galactose-binding domain-like"/>
    <property type="match status" value="1"/>
</dbReference>
<evidence type="ECO:0000313" key="11">
    <source>
        <dbReference type="EMBL" id="MDR7274215.1"/>
    </source>
</evidence>
<evidence type="ECO:0000259" key="10">
    <source>
        <dbReference type="SMART" id="SM00939"/>
    </source>
</evidence>
<dbReference type="NCBIfam" id="TIGR00976">
    <property type="entry name" value="CocE_NonD"/>
    <property type="match status" value="1"/>
</dbReference>
<dbReference type="SUPFAM" id="SSF53474">
    <property type="entry name" value="alpha/beta-Hydrolases"/>
    <property type="match status" value="1"/>
</dbReference>
<dbReference type="PRINTS" id="PR00923">
    <property type="entry name" value="LACTOPTASE"/>
</dbReference>
<protein>
    <recommendedName>
        <fullName evidence="3">Xaa-Pro dipeptidyl-peptidase</fullName>
        <ecNumber evidence="3">3.4.14.11</ecNumber>
    </recommendedName>
    <alternativeName>
        <fullName evidence="8">X-prolyl-dipeptidyl aminopeptidase</fullName>
    </alternativeName>
</protein>
<dbReference type="InterPro" id="IPR000383">
    <property type="entry name" value="Xaa-Pro-like_dom"/>
</dbReference>
<keyword evidence="5" id="KW-0645">Protease</keyword>
<evidence type="ECO:0000256" key="5">
    <source>
        <dbReference type="ARBA" id="ARBA00022670"/>
    </source>
</evidence>
<evidence type="ECO:0000256" key="6">
    <source>
        <dbReference type="ARBA" id="ARBA00022801"/>
    </source>
</evidence>
<keyword evidence="4" id="KW-0031">Aminopeptidase</keyword>
<organism evidence="11 12">
    <name type="scientific">Catenuloplanes atrovinosus</name>
    <dbReference type="NCBI Taxonomy" id="137266"/>
    <lineage>
        <taxon>Bacteria</taxon>
        <taxon>Bacillati</taxon>
        <taxon>Actinomycetota</taxon>
        <taxon>Actinomycetes</taxon>
        <taxon>Micromonosporales</taxon>
        <taxon>Micromonosporaceae</taxon>
        <taxon>Catenuloplanes</taxon>
    </lineage>
</organism>
<evidence type="ECO:0000256" key="1">
    <source>
        <dbReference type="ARBA" id="ARBA00000123"/>
    </source>
</evidence>
<dbReference type="Gene3D" id="2.60.120.260">
    <property type="entry name" value="Galactose-binding domain-like"/>
    <property type="match status" value="1"/>
</dbReference>
<dbReference type="InterPro" id="IPR005674">
    <property type="entry name" value="CocE/Ser_esterase"/>
</dbReference>
<comment type="catalytic activity">
    <reaction evidence="1">
        <text>Hydrolyzes Xaa-Pro-|- bonds to release unblocked, N-terminal dipeptides from substrates including Ala-Pro-|-p-nitroanilide and (sequentially) Tyr-Pro-|-Phe-Pro-|-Gly-Pro-|-Ile.</text>
        <dbReference type="EC" id="3.4.14.11"/>
    </reaction>
</comment>
<dbReference type="InterPro" id="IPR029058">
    <property type="entry name" value="AB_hydrolase_fold"/>
</dbReference>
<name>A0AAE4CA30_9ACTN</name>
<dbReference type="AlphaFoldDB" id="A0AAE4CA30"/>
<dbReference type="EC" id="3.4.14.11" evidence="3"/>
<dbReference type="EMBL" id="JAVDYB010000001">
    <property type="protein sequence ID" value="MDR7274215.1"/>
    <property type="molecule type" value="Genomic_DNA"/>
</dbReference>
<feature type="domain" description="Xaa-Pro dipeptidyl-peptidase C-terminal" evidence="10">
    <location>
        <begin position="368"/>
        <end position="569"/>
    </location>
</feature>
<evidence type="ECO:0000256" key="2">
    <source>
        <dbReference type="ARBA" id="ARBA00010819"/>
    </source>
</evidence>
<feature type="signal peptide" evidence="9">
    <location>
        <begin position="1"/>
        <end position="23"/>
    </location>
</feature>
<dbReference type="GO" id="GO:0006508">
    <property type="term" value="P:proteolysis"/>
    <property type="evidence" value="ECO:0007669"/>
    <property type="project" value="UniProtKB-KW"/>
</dbReference>
<evidence type="ECO:0000256" key="7">
    <source>
        <dbReference type="ARBA" id="ARBA00022825"/>
    </source>
</evidence>
<keyword evidence="12" id="KW-1185">Reference proteome</keyword>
<keyword evidence="9" id="KW-0732">Signal</keyword>
<proteinExistence type="inferred from homology"/>
<evidence type="ECO:0000313" key="12">
    <source>
        <dbReference type="Proteomes" id="UP001183643"/>
    </source>
</evidence>
<evidence type="ECO:0000256" key="4">
    <source>
        <dbReference type="ARBA" id="ARBA00022438"/>
    </source>
</evidence>
<dbReference type="GO" id="GO:0004177">
    <property type="term" value="F:aminopeptidase activity"/>
    <property type="evidence" value="ECO:0007669"/>
    <property type="project" value="UniProtKB-KW"/>
</dbReference>
<accession>A0AAE4CA30</accession>
<dbReference type="SMART" id="SM00939">
    <property type="entry name" value="PepX_C"/>
    <property type="match status" value="1"/>
</dbReference>
<evidence type="ECO:0000256" key="9">
    <source>
        <dbReference type="SAM" id="SignalP"/>
    </source>
</evidence>
<feature type="chain" id="PRO_5042142658" description="Xaa-Pro dipeptidyl-peptidase" evidence="9">
    <location>
        <begin position="24"/>
        <end position="573"/>
    </location>
</feature>
<dbReference type="Pfam" id="PF02129">
    <property type="entry name" value="Peptidase_S15"/>
    <property type="match status" value="1"/>
</dbReference>
<dbReference type="RefSeq" id="WP_310363611.1">
    <property type="nucleotide sequence ID" value="NZ_JAVDYB010000001.1"/>
</dbReference>
<keyword evidence="6 11" id="KW-0378">Hydrolase</keyword>